<comment type="caution">
    <text evidence="2">The sequence shown here is derived from an EMBL/GenBank/DDBJ whole genome shotgun (WGS) entry which is preliminary data.</text>
</comment>
<reference evidence="2 3" key="1">
    <citation type="submission" date="2024-04" db="EMBL/GenBank/DDBJ databases">
        <authorList>
            <consortium name="Genoscope - CEA"/>
            <person name="William W."/>
        </authorList>
    </citation>
    <scope>NUCLEOTIDE SEQUENCE [LARGE SCALE GENOMIC DNA]</scope>
</reference>
<feature type="compositionally biased region" description="Polar residues" evidence="1">
    <location>
        <begin position="60"/>
        <end position="71"/>
    </location>
</feature>
<protein>
    <submittedName>
        <fullName evidence="2">Uncharacterized protein</fullName>
    </submittedName>
</protein>
<evidence type="ECO:0000313" key="2">
    <source>
        <dbReference type="EMBL" id="CAL1533293.1"/>
    </source>
</evidence>
<dbReference type="AlphaFoldDB" id="A0AAV2HM33"/>
<evidence type="ECO:0000313" key="3">
    <source>
        <dbReference type="Proteomes" id="UP001497497"/>
    </source>
</evidence>
<feature type="non-terminal residue" evidence="2">
    <location>
        <position position="132"/>
    </location>
</feature>
<keyword evidence="3" id="KW-1185">Reference proteome</keyword>
<feature type="region of interest" description="Disordered" evidence="1">
    <location>
        <begin position="1"/>
        <end position="88"/>
    </location>
</feature>
<feature type="compositionally biased region" description="Polar residues" evidence="1">
    <location>
        <begin position="28"/>
        <end position="39"/>
    </location>
</feature>
<organism evidence="2 3">
    <name type="scientific">Lymnaea stagnalis</name>
    <name type="common">Great pond snail</name>
    <name type="synonym">Helix stagnalis</name>
    <dbReference type="NCBI Taxonomy" id="6523"/>
    <lineage>
        <taxon>Eukaryota</taxon>
        <taxon>Metazoa</taxon>
        <taxon>Spiralia</taxon>
        <taxon>Lophotrochozoa</taxon>
        <taxon>Mollusca</taxon>
        <taxon>Gastropoda</taxon>
        <taxon>Heterobranchia</taxon>
        <taxon>Euthyneura</taxon>
        <taxon>Panpulmonata</taxon>
        <taxon>Hygrophila</taxon>
        <taxon>Lymnaeoidea</taxon>
        <taxon>Lymnaeidae</taxon>
        <taxon>Lymnaea</taxon>
    </lineage>
</organism>
<evidence type="ECO:0000256" key="1">
    <source>
        <dbReference type="SAM" id="MobiDB-lite"/>
    </source>
</evidence>
<proteinExistence type="predicted"/>
<accession>A0AAV2HM33</accession>
<sequence>MKQFQSPGGSVRTKKHLEFLPSVRPGFNKTNEANQSKPNNFKAHSKSVAMSHKKSEEETAVQNFETKSFSHNARPGSPIIPSQKSNRVQMSSIVENRCSLNTAESKKICMVASGFGREENLISLKFCEKFGA</sequence>
<gene>
    <name evidence="2" type="ORF">GSLYS_00007311001</name>
</gene>
<dbReference type="EMBL" id="CAXITT010000140">
    <property type="protein sequence ID" value="CAL1533293.1"/>
    <property type="molecule type" value="Genomic_DNA"/>
</dbReference>
<name>A0AAV2HM33_LYMST</name>
<dbReference type="Proteomes" id="UP001497497">
    <property type="component" value="Unassembled WGS sequence"/>
</dbReference>